<dbReference type="AlphaFoldDB" id="A0AAN6N0K1"/>
<feature type="region of interest" description="Disordered" evidence="1">
    <location>
        <begin position="87"/>
        <end position="114"/>
    </location>
</feature>
<protein>
    <submittedName>
        <fullName evidence="2">Uncharacterized protein</fullName>
    </submittedName>
</protein>
<accession>A0AAN6N0K1</accession>
<name>A0AAN6N0K1_9PEZI</name>
<gene>
    <name evidence="2" type="ORF">QBC46DRAFT_36574</name>
</gene>
<sequence>MQDRIFLKRLCGLRCSYSQFVLLFTVIHKSSASSTLSVAVHSKSMDAPWRREEKAPIRTVLAYATSAARFVDDTVIGNSAGGVSYRSQHHLSTSNMSNKSQSAGGGAPMHKSVL</sequence>
<proteinExistence type="predicted"/>
<evidence type="ECO:0000313" key="2">
    <source>
        <dbReference type="EMBL" id="KAK3936134.1"/>
    </source>
</evidence>
<comment type="caution">
    <text evidence="2">The sequence shown here is derived from an EMBL/GenBank/DDBJ whole genome shotgun (WGS) entry which is preliminary data.</text>
</comment>
<keyword evidence="3" id="KW-1185">Reference proteome</keyword>
<reference evidence="3" key="1">
    <citation type="journal article" date="2023" name="Mol. Phylogenet. Evol.">
        <title>Genome-scale phylogeny and comparative genomics of the fungal order Sordariales.</title>
        <authorList>
            <person name="Hensen N."/>
            <person name="Bonometti L."/>
            <person name="Westerberg I."/>
            <person name="Brannstrom I.O."/>
            <person name="Guillou S."/>
            <person name="Cros-Aarteil S."/>
            <person name="Calhoun S."/>
            <person name="Haridas S."/>
            <person name="Kuo A."/>
            <person name="Mondo S."/>
            <person name="Pangilinan J."/>
            <person name="Riley R."/>
            <person name="LaButti K."/>
            <person name="Andreopoulos B."/>
            <person name="Lipzen A."/>
            <person name="Chen C."/>
            <person name="Yan M."/>
            <person name="Daum C."/>
            <person name="Ng V."/>
            <person name="Clum A."/>
            <person name="Steindorff A."/>
            <person name="Ohm R.A."/>
            <person name="Martin F."/>
            <person name="Silar P."/>
            <person name="Natvig D.O."/>
            <person name="Lalanne C."/>
            <person name="Gautier V."/>
            <person name="Ament-Velasquez S.L."/>
            <person name="Kruys A."/>
            <person name="Hutchinson M.I."/>
            <person name="Powell A.J."/>
            <person name="Barry K."/>
            <person name="Miller A.N."/>
            <person name="Grigoriev I.V."/>
            <person name="Debuchy R."/>
            <person name="Gladieux P."/>
            <person name="Hiltunen Thoren M."/>
            <person name="Johannesson H."/>
        </authorList>
    </citation>
    <scope>NUCLEOTIDE SEQUENCE [LARGE SCALE GENOMIC DNA]</scope>
    <source>
        <strain evidence="3">CBS 340.73</strain>
    </source>
</reference>
<evidence type="ECO:0000313" key="3">
    <source>
        <dbReference type="Proteomes" id="UP001303473"/>
    </source>
</evidence>
<dbReference type="EMBL" id="MU853893">
    <property type="protein sequence ID" value="KAK3936134.1"/>
    <property type="molecule type" value="Genomic_DNA"/>
</dbReference>
<feature type="compositionally biased region" description="Polar residues" evidence="1">
    <location>
        <begin position="90"/>
        <end position="102"/>
    </location>
</feature>
<organism evidence="2 3">
    <name type="scientific">Diplogelasinospora grovesii</name>
    <dbReference type="NCBI Taxonomy" id="303347"/>
    <lineage>
        <taxon>Eukaryota</taxon>
        <taxon>Fungi</taxon>
        <taxon>Dikarya</taxon>
        <taxon>Ascomycota</taxon>
        <taxon>Pezizomycotina</taxon>
        <taxon>Sordariomycetes</taxon>
        <taxon>Sordariomycetidae</taxon>
        <taxon>Sordariales</taxon>
        <taxon>Diplogelasinosporaceae</taxon>
        <taxon>Diplogelasinospora</taxon>
    </lineage>
</organism>
<evidence type="ECO:0000256" key="1">
    <source>
        <dbReference type="SAM" id="MobiDB-lite"/>
    </source>
</evidence>
<dbReference type="Proteomes" id="UP001303473">
    <property type="component" value="Unassembled WGS sequence"/>
</dbReference>